<dbReference type="Proteomes" id="UP000053144">
    <property type="component" value="Chromosome 3"/>
</dbReference>
<evidence type="ECO:0000313" key="2">
    <source>
        <dbReference type="Proteomes" id="UP000053144"/>
    </source>
</evidence>
<evidence type="ECO:0000313" key="1">
    <source>
        <dbReference type="EMBL" id="KOM38286.1"/>
    </source>
</evidence>
<dbReference type="AlphaFoldDB" id="A0A0L9U690"/>
<gene>
    <name evidence="1" type="ORF">LR48_Vigan03g166800</name>
</gene>
<dbReference type="EMBL" id="CM003373">
    <property type="protein sequence ID" value="KOM38286.1"/>
    <property type="molecule type" value="Genomic_DNA"/>
</dbReference>
<protein>
    <submittedName>
        <fullName evidence="1">Uncharacterized protein</fullName>
    </submittedName>
</protein>
<organism evidence="1 2">
    <name type="scientific">Phaseolus angularis</name>
    <name type="common">Azuki bean</name>
    <name type="synonym">Vigna angularis</name>
    <dbReference type="NCBI Taxonomy" id="3914"/>
    <lineage>
        <taxon>Eukaryota</taxon>
        <taxon>Viridiplantae</taxon>
        <taxon>Streptophyta</taxon>
        <taxon>Embryophyta</taxon>
        <taxon>Tracheophyta</taxon>
        <taxon>Spermatophyta</taxon>
        <taxon>Magnoliopsida</taxon>
        <taxon>eudicotyledons</taxon>
        <taxon>Gunneridae</taxon>
        <taxon>Pentapetalae</taxon>
        <taxon>rosids</taxon>
        <taxon>fabids</taxon>
        <taxon>Fabales</taxon>
        <taxon>Fabaceae</taxon>
        <taxon>Papilionoideae</taxon>
        <taxon>50 kb inversion clade</taxon>
        <taxon>NPAAA clade</taxon>
        <taxon>indigoferoid/millettioid clade</taxon>
        <taxon>Phaseoleae</taxon>
        <taxon>Vigna</taxon>
    </lineage>
</organism>
<reference evidence="2" key="1">
    <citation type="journal article" date="2015" name="Proc. Natl. Acad. Sci. U.S.A.">
        <title>Genome sequencing of adzuki bean (Vigna angularis) provides insight into high starch and low fat accumulation and domestication.</title>
        <authorList>
            <person name="Yang K."/>
            <person name="Tian Z."/>
            <person name="Chen C."/>
            <person name="Luo L."/>
            <person name="Zhao B."/>
            <person name="Wang Z."/>
            <person name="Yu L."/>
            <person name="Li Y."/>
            <person name="Sun Y."/>
            <person name="Li W."/>
            <person name="Chen Y."/>
            <person name="Li Y."/>
            <person name="Zhang Y."/>
            <person name="Ai D."/>
            <person name="Zhao J."/>
            <person name="Shang C."/>
            <person name="Ma Y."/>
            <person name="Wu B."/>
            <person name="Wang M."/>
            <person name="Gao L."/>
            <person name="Sun D."/>
            <person name="Zhang P."/>
            <person name="Guo F."/>
            <person name="Wang W."/>
            <person name="Li Y."/>
            <person name="Wang J."/>
            <person name="Varshney R.K."/>
            <person name="Wang J."/>
            <person name="Ling H.Q."/>
            <person name="Wan P."/>
        </authorList>
    </citation>
    <scope>NUCLEOTIDE SEQUENCE</scope>
    <source>
        <strain evidence="2">cv. Jingnong 6</strain>
    </source>
</reference>
<dbReference type="Gramene" id="KOM38286">
    <property type="protein sequence ID" value="KOM38286"/>
    <property type="gene ID" value="LR48_Vigan03g166800"/>
</dbReference>
<name>A0A0L9U690_PHAAN</name>
<accession>A0A0L9U690</accession>
<sequence length="139" mass="15350">MPFGSSLHQTVPSVSSACFSNHSVQHYSDRSAQPSVQAYNRLFGQSFQDRSVVNLENRSVRTSSDRSVKTFVRLLNQIVSNRSVLTVSDRMALCSTFKPFVNLSNSDCPANKVGFLATGFHLEACGSDSREWFGESSSM</sequence>
<proteinExistence type="predicted"/>